<name>W2IPP6_PHYNI</name>
<evidence type="ECO:0000313" key="1">
    <source>
        <dbReference type="EMBL" id="ETK82827.1"/>
    </source>
</evidence>
<sequence length="31" mass="3462">MVCVKQLLKQPQNQILMVCPSFGYAIASTLH</sequence>
<reference evidence="1" key="1">
    <citation type="submission" date="2013-11" db="EMBL/GenBank/DDBJ databases">
        <title>The Genome Sequence of Phytophthora parasitica CJ02B3.</title>
        <authorList>
            <consortium name="The Broad Institute Genomics Platform"/>
            <person name="Russ C."/>
            <person name="Tyler B."/>
            <person name="Panabieres F."/>
            <person name="Shan W."/>
            <person name="Tripathy S."/>
            <person name="Grunwald N."/>
            <person name="Machado M."/>
            <person name="Johnson C.S."/>
            <person name="Arredondo F."/>
            <person name="Hong C."/>
            <person name="Coffey M."/>
            <person name="Young S.K."/>
            <person name="Zeng Q."/>
            <person name="Gargeya S."/>
            <person name="Fitzgerald M."/>
            <person name="Abouelleil A."/>
            <person name="Alvarado L."/>
            <person name="Chapman S.B."/>
            <person name="Gainer-Dewar J."/>
            <person name="Goldberg J."/>
            <person name="Griggs A."/>
            <person name="Gujja S."/>
            <person name="Hansen M."/>
            <person name="Howarth C."/>
            <person name="Imamovic A."/>
            <person name="Ireland A."/>
            <person name="Larimer J."/>
            <person name="McCowan C."/>
            <person name="Murphy C."/>
            <person name="Pearson M."/>
            <person name="Poon T.W."/>
            <person name="Priest M."/>
            <person name="Roberts A."/>
            <person name="Saif S."/>
            <person name="Shea T."/>
            <person name="Sykes S."/>
            <person name="Wortman J."/>
            <person name="Nusbaum C."/>
            <person name="Birren B."/>
        </authorList>
    </citation>
    <scope>NUCLEOTIDE SEQUENCE [LARGE SCALE GENOMIC DNA]</scope>
    <source>
        <strain evidence="1">CJ02B3</strain>
    </source>
</reference>
<proteinExistence type="predicted"/>
<dbReference type="EMBL" id="KI673844">
    <property type="protein sequence ID" value="ETL36199.1"/>
    <property type="molecule type" value="Genomic_DNA"/>
</dbReference>
<evidence type="ECO:0000313" key="2">
    <source>
        <dbReference type="EMBL" id="ETL36199.1"/>
    </source>
</evidence>
<dbReference type="AlphaFoldDB" id="W2IPP6"/>
<dbReference type="EMBL" id="KI687147">
    <property type="protein sequence ID" value="ETK82827.1"/>
    <property type="molecule type" value="Genomic_DNA"/>
</dbReference>
<dbReference type="Proteomes" id="UP000053864">
    <property type="component" value="Unassembled WGS sequence"/>
</dbReference>
<gene>
    <name evidence="1" type="ORF">L915_11867</name>
    <name evidence="2" type="ORF">L916_11795</name>
</gene>
<accession>W2IPP6</accession>
<dbReference type="Proteomes" id="UP000053236">
    <property type="component" value="Unassembled WGS sequence"/>
</dbReference>
<organism evidence="2">
    <name type="scientific">Phytophthora nicotianae</name>
    <name type="common">Potato buckeye rot agent</name>
    <name type="synonym">Phytophthora parasitica</name>
    <dbReference type="NCBI Taxonomy" id="4792"/>
    <lineage>
        <taxon>Eukaryota</taxon>
        <taxon>Sar</taxon>
        <taxon>Stramenopiles</taxon>
        <taxon>Oomycota</taxon>
        <taxon>Peronosporomycetes</taxon>
        <taxon>Peronosporales</taxon>
        <taxon>Peronosporaceae</taxon>
        <taxon>Phytophthora</taxon>
    </lineage>
</organism>
<reference evidence="2" key="2">
    <citation type="submission" date="2013-11" db="EMBL/GenBank/DDBJ databases">
        <title>The Genome Sequence of Phytophthora parasitica CJ05E6.</title>
        <authorList>
            <consortium name="The Broad Institute Genomics Platform"/>
            <person name="Russ C."/>
            <person name="Tyler B."/>
            <person name="Panabieres F."/>
            <person name="Shan W."/>
            <person name="Tripathy S."/>
            <person name="Grunwald N."/>
            <person name="Machado M."/>
            <person name="Johnson C.S."/>
            <person name="Arredondo F."/>
            <person name="Hong C."/>
            <person name="Coffey M."/>
            <person name="Young S.K."/>
            <person name="Zeng Q."/>
            <person name="Gargeya S."/>
            <person name="Fitzgerald M."/>
            <person name="Abouelleil A."/>
            <person name="Alvarado L."/>
            <person name="Chapman S.B."/>
            <person name="Gainer-Dewar J."/>
            <person name="Goldberg J."/>
            <person name="Griggs A."/>
            <person name="Gujja S."/>
            <person name="Hansen M."/>
            <person name="Howarth C."/>
            <person name="Imamovic A."/>
            <person name="Ireland A."/>
            <person name="Larimer J."/>
            <person name="McCowan C."/>
            <person name="Murphy C."/>
            <person name="Pearson M."/>
            <person name="Poon T.W."/>
            <person name="Priest M."/>
            <person name="Roberts A."/>
            <person name="Saif S."/>
            <person name="Shea T."/>
            <person name="Sykes S."/>
            <person name="Wortman J."/>
            <person name="Nusbaum C."/>
            <person name="Birren B."/>
        </authorList>
    </citation>
    <scope>NUCLEOTIDE SEQUENCE [LARGE SCALE GENOMIC DNA]</scope>
    <source>
        <strain evidence="2">CJ05E6</strain>
    </source>
</reference>
<protein>
    <submittedName>
        <fullName evidence="2">Uncharacterized protein</fullName>
    </submittedName>
</protein>